<dbReference type="Proteomes" id="UP001597079">
    <property type="component" value="Unassembled WGS sequence"/>
</dbReference>
<proteinExistence type="predicted"/>
<name>A0ABW4JJI8_9BACL</name>
<gene>
    <name evidence="1" type="ORF">ACFSB2_14670</name>
</gene>
<evidence type="ECO:0000313" key="2">
    <source>
        <dbReference type="Proteomes" id="UP001597079"/>
    </source>
</evidence>
<dbReference type="RefSeq" id="WP_377943825.1">
    <property type="nucleotide sequence ID" value="NZ_JBHUCX010000035.1"/>
</dbReference>
<accession>A0ABW4JJI8</accession>
<protein>
    <submittedName>
        <fullName evidence="1">Uncharacterized protein</fullName>
    </submittedName>
</protein>
<reference evidence="2" key="1">
    <citation type="journal article" date="2019" name="Int. J. Syst. Evol. Microbiol.">
        <title>The Global Catalogue of Microorganisms (GCM) 10K type strain sequencing project: providing services to taxonomists for standard genome sequencing and annotation.</title>
        <authorList>
            <consortium name="The Broad Institute Genomics Platform"/>
            <consortium name="The Broad Institute Genome Sequencing Center for Infectious Disease"/>
            <person name="Wu L."/>
            <person name="Ma J."/>
        </authorList>
    </citation>
    <scope>NUCLEOTIDE SEQUENCE [LARGE SCALE GENOMIC DNA]</scope>
    <source>
        <strain evidence="2">CGMCC 1.12286</strain>
    </source>
</reference>
<organism evidence="1 2">
    <name type="scientific">Alicyclobacillus fodiniaquatilis</name>
    <dbReference type="NCBI Taxonomy" id="1661150"/>
    <lineage>
        <taxon>Bacteria</taxon>
        <taxon>Bacillati</taxon>
        <taxon>Bacillota</taxon>
        <taxon>Bacilli</taxon>
        <taxon>Bacillales</taxon>
        <taxon>Alicyclobacillaceae</taxon>
        <taxon>Alicyclobacillus</taxon>
    </lineage>
</organism>
<evidence type="ECO:0000313" key="1">
    <source>
        <dbReference type="EMBL" id="MFD1675945.1"/>
    </source>
</evidence>
<keyword evidence="2" id="KW-1185">Reference proteome</keyword>
<comment type="caution">
    <text evidence="1">The sequence shown here is derived from an EMBL/GenBank/DDBJ whole genome shotgun (WGS) entry which is preliminary data.</text>
</comment>
<sequence length="413" mass="47566">MSVQEPQVRSTNDIKFIMKLMSTNQKKKFQLIQSFIRKNFRDVDGFDELSELEVDLHKLTDDALADLYEFMDQTYSQGQPYFIYEFCLKDNVTQQNLKEKIETGLPQNKSLSVDNKYPRVEITRISEVEYHENHCLRFSITYEQFVETPRRQSDTGEESKAKTSLDVIFDFQSSLLYFTCGENKYALATKRVIMHYLLDTFSHFSAFSMTSSVKKTKFEGDFSNLSKQSIVTLDYLDSSVEKNNYEITNYLRIAFSNVTSEKVKGVRLSGSNLFESIEMAERIRFGDTIKSVKFTLRHHRVTTSQNLTGSGTSSAVRMDFTNSLKILFSDDENVALHIDFVRHLMATLKESLQKIYTETDVKTKIQPLIERAEAKDNLIVQGILSRLKEKITTLYNGDPAGNSVISLLNEYIG</sequence>
<dbReference type="EMBL" id="JBHUCX010000035">
    <property type="protein sequence ID" value="MFD1675945.1"/>
    <property type="molecule type" value="Genomic_DNA"/>
</dbReference>